<comment type="caution">
    <text evidence="4">The sequence shown here is derived from an EMBL/GenBank/DDBJ whole genome shotgun (WGS) entry which is preliminary data.</text>
</comment>
<reference evidence="4" key="1">
    <citation type="submission" date="2022-07" db="EMBL/GenBank/DDBJ databases">
        <title>Phylogenomic reconstructions and comparative analyses of Kickxellomycotina fungi.</title>
        <authorList>
            <person name="Reynolds N.K."/>
            <person name="Stajich J.E."/>
            <person name="Barry K."/>
            <person name="Grigoriev I.V."/>
            <person name="Crous P."/>
            <person name="Smith M.E."/>
        </authorList>
    </citation>
    <scope>NUCLEOTIDE SEQUENCE</scope>
    <source>
        <strain evidence="4">BCRC 34297</strain>
    </source>
</reference>
<dbReference type="PROSITE" id="PS51228">
    <property type="entry name" value="ACB_2"/>
    <property type="match status" value="1"/>
</dbReference>
<dbReference type="InterPro" id="IPR014352">
    <property type="entry name" value="FERM/acyl-CoA-bd_prot_sf"/>
</dbReference>
<accession>A0A9W8L7X3</accession>
<dbReference type="InterPro" id="IPR035984">
    <property type="entry name" value="Acyl-CoA-binding_sf"/>
</dbReference>
<dbReference type="GO" id="GO:0000062">
    <property type="term" value="F:fatty-acyl-CoA binding"/>
    <property type="evidence" value="ECO:0007669"/>
    <property type="project" value="InterPro"/>
</dbReference>
<proteinExistence type="inferred from homology"/>
<gene>
    <name evidence="4" type="ORF">GGI19_004964</name>
</gene>
<evidence type="ECO:0000313" key="5">
    <source>
        <dbReference type="Proteomes" id="UP001140011"/>
    </source>
</evidence>
<dbReference type="EMBL" id="JANBUH010000514">
    <property type="protein sequence ID" value="KAJ2750676.1"/>
    <property type="molecule type" value="Genomic_DNA"/>
</dbReference>
<protein>
    <recommendedName>
        <fullName evidence="3">ACB domain-containing protein</fullName>
    </recommendedName>
</protein>
<sequence>MSIADVDKTKLTPEDLVIFEKFEKATVDAKKLPPNVSQDDQLALYGLFKQALVGKNTTARPGMLDFKGKAKYEAWLKNGDMTKQVAQQKYVDLVDTLDKKYAKPTATTAE</sequence>
<keyword evidence="5" id="KW-1185">Reference proteome</keyword>
<dbReference type="GO" id="GO:0006631">
    <property type="term" value="P:fatty acid metabolic process"/>
    <property type="evidence" value="ECO:0007669"/>
    <property type="project" value="TreeGrafter"/>
</dbReference>
<dbReference type="PANTHER" id="PTHR23310:SF62">
    <property type="entry name" value="ACYL-COA BINDING PROTEIN 1, ISOFORM A"/>
    <property type="match status" value="1"/>
</dbReference>
<comment type="similarity">
    <text evidence="1">Belongs to the ACBP family.</text>
</comment>
<dbReference type="OrthoDB" id="346910at2759"/>
<keyword evidence="2" id="KW-0446">Lipid-binding</keyword>
<dbReference type="AlphaFoldDB" id="A0A9W8L7X3"/>
<dbReference type="InterPro" id="IPR000582">
    <property type="entry name" value="Acyl-CoA-binding_protein"/>
</dbReference>
<organism evidence="4 5">
    <name type="scientific">Coemansia pectinata</name>
    <dbReference type="NCBI Taxonomy" id="1052879"/>
    <lineage>
        <taxon>Eukaryota</taxon>
        <taxon>Fungi</taxon>
        <taxon>Fungi incertae sedis</taxon>
        <taxon>Zoopagomycota</taxon>
        <taxon>Kickxellomycotina</taxon>
        <taxon>Kickxellomycetes</taxon>
        <taxon>Kickxellales</taxon>
        <taxon>Kickxellaceae</taxon>
        <taxon>Coemansia</taxon>
    </lineage>
</organism>
<dbReference type="SUPFAM" id="SSF47027">
    <property type="entry name" value="Acyl-CoA binding protein"/>
    <property type="match status" value="1"/>
</dbReference>
<evidence type="ECO:0000256" key="1">
    <source>
        <dbReference type="ARBA" id="ARBA00005567"/>
    </source>
</evidence>
<evidence type="ECO:0000259" key="3">
    <source>
        <dbReference type="PROSITE" id="PS51228"/>
    </source>
</evidence>
<dbReference type="Proteomes" id="UP001140011">
    <property type="component" value="Unassembled WGS sequence"/>
</dbReference>
<evidence type="ECO:0000256" key="2">
    <source>
        <dbReference type="ARBA" id="ARBA00023121"/>
    </source>
</evidence>
<dbReference type="PANTHER" id="PTHR23310">
    <property type="entry name" value="ACYL-COA-BINDING PROTEIN, ACBP"/>
    <property type="match status" value="1"/>
</dbReference>
<dbReference type="PRINTS" id="PR00689">
    <property type="entry name" value="ACOABINDINGP"/>
</dbReference>
<name>A0A9W8L7X3_9FUNG</name>
<evidence type="ECO:0000313" key="4">
    <source>
        <dbReference type="EMBL" id="KAJ2750676.1"/>
    </source>
</evidence>
<feature type="domain" description="ACB" evidence="3">
    <location>
        <begin position="18"/>
        <end position="103"/>
    </location>
</feature>
<dbReference type="Gene3D" id="1.20.80.10">
    <property type="match status" value="1"/>
</dbReference>
<dbReference type="Pfam" id="PF00887">
    <property type="entry name" value="ACBP"/>
    <property type="match status" value="1"/>
</dbReference>